<accession>A0A835YT97</accession>
<dbReference type="EMBL" id="JAFCMP010000490">
    <property type="protein sequence ID" value="KAG5179180.1"/>
    <property type="molecule type" value="Genomic_DNA"/>
</dbReference>
<sequence length="146" mass="15685">MDYTLTVRSRDAVNAFDAPCQFEVQVPDMPIGPYRASVSFIAPSLTATVAYALQFSAPEIARCLDTSTAGSDGWVTVALASTSDSTQGTFYCDRVPRRLKVRVLIPSSLALAVTLGHHFITIDFKNVQDFAALATSMSSLKADESA</sequence>
<proteinExistence type="predicted"/>
<organism evidence="1 2">
    <name type="scientific">Tribonema minus</name>
    <dbReference type="NCBI Taxonomy" id="303371"/>
    <lineage>
        <taxon>Eukaryota</taxon>
        <taxon>Sar</taxon>
        <taxon>Stramenopiles</taxon>
        <taxon>Ochrophyta</taxon>
        <taxon>PX clade</taxon>
        <taxon>Xanthophyceae</taxon>
        <taxon>Tribonematales</taxon>
        <taxon>Tribonemataceae</taxon>
        <taxon>Tribonema</taxon>
    </lineage>
</organism>
<dbReference type="AlphaFoldDB" id="A0A835YT97"/>
<protein>
    <submittedName>
        <fullName evidence="1">Uncharacterized protein</fullName>
    </submittedName>
</protein>
<gene>
    <name evidence="1" type="ORF">JKP88DRAFT_280513</name>
</gene>
<comment type="caution">
    <text evidence="1">The sequence shown here is derived from an EMBL/GenBank/DDBJ whole genome shotgun (WGS) entry which is preliminary data.</text>
</comment>
<reference evidence="1" key="1">
    <citation type="submission" date="2021-02" db="EMBL/GenBank/DDBJ databases">
        <title>First Annotated Genome of the Yellow-green Alga Tribonema minus.</title>
        <authorList>
            <person name="Mahan K.M."/>
        </authorList>
    </citation>
    <scope>NUCLEOTIDE SEQUENCE</scope>
    <source>
        <strain evidence="1">UTEX B ZZ1240</strain>
    </source>
</reference>
<evidence type="ECO:0000313" key="2">
    <source>
        <dbReference type="Proteomes" id="UP000664859"/>
    </source>
</evidence>
<name>A0A835YT97_9STRA</name>
<evidence type="ECO:0000313" key="1">
    <source>
        <dbReference type="EMBL" id="KAG5179180.1"/>
    </source>
</evidence>
<keyword evidence="2" id="KW-1185">Reference proteome</keyword>
<dbReference type="Proteomes" id="UP000664859">
    <property type="component" value="Unassembled WGS sequence"/>
</dbReference>